<sequence length="497" mass="56607">MRSGRYYTGLILSTRLNRGLIGGSAGSCGNLGEPSWLEAILSENIRLRCPKNPDAKIVKAEQSQSKPNGGASIDRSVNKQRSLGILEAQKGLNNSPAEKRLSVNSSVFQQNQSISPAKNRRSIENLESQKIMNKAKRDDALIKLFLRLGTSIDLLDSVHLKHFIDVSDELYEIPKSDEMENVITPQALDDYVVSKSEVMKSNVMFVQCSLCENGKSIAARFLIDHEHRNIGIGCKIVELLDANSFDHFCQSSVEKCVQMYKVLIFSIVHNTRFDCPDIEYSKSHSVQYIQSLSILMRDLQNEYHIDDSTPDDEAVQNERRISILNNLREKISRENAAGSATKYIMDLLEDEEFDCKESTKELINNSLQTVHFACEFLIPKFRMKYIRNDETRTAVNRFMLAKLKTTESVSDYNEMGNFFEYFQLPGVDDKFEFWQFAMTEGKPFSKSALDSYSIPALPKLINSSEFAALYDPLWETDKMMRTLALIVFLGDQEIFFE</sequence>
<name>A0ACC2NGT0_9HYME</name>
<organism evidence="1 2">
    <name type="scientific">Eretmocerus hayati</name>
    <dbReference type="NCBI Taxonomy" id="131215"/>
    <lineage>
        <taxon>Eukaryota</taxon>
        <taxon>Metazoa</taxon>
        <taxon>Ecdysozoa</taxon>
        <taxon>Arthropoda</taxon>
        <taxon>Hexapoda</taxon>
        <taxon>Insecta</taxon>
        <taxon>Pterygota</taxon>
        <taxon>Neoptera</taxon>
        <taxon>Endopterygota</taxon>
        <taxon>Hymenoptera</taxon>
        <taxon>Apocrita</taxon>
        <taxon>Proctotrupomorpha</taxon>
        <taxon>Chalcidoidea</taxon>
        <taxon>Aphelinidae</taxon>
        <taxon>Aphelininae</taxon>
        <taxon>Eretmocerus</taxon>
    </lineage>
</organism>
<reference evidence="1" key="1">
    <citation type="submission" date="2023-04" db="EMBL/GenBank/DDBJ databases">
        <title>A chromosome-level genome assembly of the parasitoid wasp Eretmocerus hayati.</title>
        <authorList>
            <person name="Zhong Y."/>
            <person name="Liu S."/>
            <person name="Liu Y."/>
        </authorList>
    </citation>
    <scope>NUCLEOTIDE SEQUENCE</scope>
    <source>
        <strain evidence="1">ZJU_SS_LIU_2023</strain>
    </source>
</reference>
<comment type="caution">
    <text evidence="1">The sequence shown here is derived from an EMBL/GenBank/DDBJ whole genome shotgun (WGS) entry which is preliminary data.</text>
</comment>
<evidence type="ECO:0000313" key="2">
    <source>
        <dbReference type="Proteomes" id="UP001239111"/>
    </source>
</evidence>
<proteinExistence type="predicted"/>
<accession>A0ACC2NGT0</accession>
<protein>
    <submittedName>
        <fullName evidence="1">Uncharacterized protein</fullName>
    </submittedName>
</protein>
<evidence type="ECO:0000313" key="1">
    <source>
        <dbReference type="EMBL" id="KAJ8669432.1"/>
    </source>
</evidence>
<dbReference type="EMBL" id="CM056743">
    <property type="protein sequence ID" value="KAJ8669432.1"/>
    <property type="molecule type" value="Genomic_DNA"/>
</dbReference>
<dbReference type="Proteomes" id="UP001239111">
    <property type="component" value="Chromosome 3"/>
</dbReference>
<keyword evidence="2" id="KW-1185">Reference proteome</keyword>
<gene>
    <name evidence="1" type="ORF">QAD02_000691</name>
</gene>